<dbReference type="PROSITE" id="PS00107">
    <property type="entry name" value="PROTEIN_KINASE_ATP"/>
    <property type="match status" value="1"/>
</dbReference>
<dbReference type="Pfam" id="PF00069">
    <property type="entry name" value="Pkinase"/>
    <property type="match status" value="2"/>
</dbReference>
<evidence type="ECO:0000259" key="12">
    <source>
        <dbReference type="PROSITE" id="PS50004"/>
    </source>
</evidence>
<accession>A0A418DFU7</accession>
<keyword evidence="4" id="KW-0479">Metal-binding</keyword>
<dbReference type="Gene3D" id="3.30.40.10">
    <property type="entry name" value="Zinc/RING finger domain, C3HC4 (zinc finger)"/>
    <property type="match status" value="1"/>
</dbReference>
<gene>
    <name evidence="15" type="ORF">DYB35_009203</name>
</gene>
<dbReference type="InterPro" id="IPR017441">
    <property type="entry name" value="Protein_kinase_ATP_BS"/>
</dbReference>
<evidence type="ECO:0000256" key="5">
    <source>
        <dbReference type="ARBA" id="ARBA00022741"/>
    </source>
</evidence>
<dbReference type="Gene3D" id="3.30.200.20">
    <property type="entry name" value="Phosphorylase Kinase, domain 1"/>
    <property type="match status" value="1"/>
</dbReference>
<keyword evidence="3" id="KW-0808">Transferase</keyword>
<evidence type="ECO:0000256" key="7">
    <source>
        <dbReference type="ARBA" id="ARBA00022777"/>
    </source>
</evidence>
<protein>
    <recommendedName>
        <fullName evidence="17">AGC protein kinase</fullName>
    </recommendedName>
</protein>
<name>A0A418DFU7_APHAT</name>
<keyword evidence="8" id="KW-0862">Zinc</keyword>
<dbReference type="InterPro" id="IPR000008">
    <property type="entry name" value="C2_dom"/>
</dbReference>
<evidence type="ECO:0000256" key="2">
    <source>
        <dbReference type="ARBA" id="ARBA00022553"/>
    </source>
</evidence>
<dbReference type="Pfam" id="PF00168">
    <property type="entry name" value="C2"/>
    <property type="match status" value="1"/>
</dbReference>
<evidence type="ECO:0000256" key="8">
    <source>
        <dbReference type="ARBA" id="ARBA00022833"/>
    </source>
</evidence>
<evidence type="ECO:0000256" key="10">
    <source>
        <dbReference type="PROSITE-ProRule" id="PRU00091"/>
    </source>
</evidence>
<proteinExistence type="predicted"/>
<feature type="domain" description="C2" evidence="12">
    <location>
        <begin position="238"/>
        <end position="350"/>
    </location>
</feature>
<keyword evidence="7" id="KW-0418">Kinase</keyword>
<dbReference type="GO" id="GO:0005524">
    <property type="term" value="F:ATP binding"/>
    <property type="evidence" value="ECO:0007669"/>
    <property type="project" value="UniProtKB-UniRule"/>
</dbReference>
<dbReference type="InterPro" id="IPR013083">
    <property type="entry name" value="Znf_RING/FYVE/PHD"/>
</dbReference>
<comment type="caution">
    <text evidence="15">The sequence shown here is derived from an EMBL/GenBank/DDBJ whole genome shotgun (WGS) entry which is preliminary data.</text>
</comment>
<dbReference type="CDD" id="cd00030">
    <property type="entry name" value="C2"/>
    <property type="match status" value="1"/>
</dbReference>
<evidence type="ECO:0000256" key="4">
    <source>
        <dbReference type="ARBA" id="ARBA00022723"/>
    </source>
</evidence>
<evidence type="ECO:0000313" key="15">
    <source>
        <dbReference type="EMBL" id="RHY93979.1"/>
    </source>
</evidence>
<dbReference type="Pfam" id="PF22749">
    <property type="entry name" value="Arb2"/>
    <property type="match status" value="1"/>
</dbReference>
<dbReference type="EMBL" id="QUTG01002947">
    <property type="protein sequence ID" value="RHY93979.1"/>
    <property type="molecule type" value="Genomic_DNA"/>
</dbReference>
<reference evidence="15 16" key="1">
    <citation type="submission" date="2018-08" db="EMBL/GenBank/DDBJ databases">
        <title>Aphanomyces genome sequencing and annotation.</title>
        <authorList>
            <person name="Minardi D."/>
            <person name="Oidtmann B."/>
            <person name="Van Der Giezen M."/>
            <person name="Studholme D.J."/>
        </authorList>
    </citation>
    <scope>NUCLEOTIDE SEQUENCE [LARGE SCALE GENOMIC DNA]</scope>
    <source>
        <strain evidence="15 16">Sv</strain>
    </source>
</reference>
<feature type="domain" description="FYVE-type" evidence="14">
    <location>
        <begin position="409"/>
        <end position="454"/>
    </location>
</feature>
<dbReference type="GO" id="GO:0004674">
    <property type="term" value="F:protein serine/threonine kinase activity"/>
    <property type="evidence" value="ECO:0007669"/>
    <property type="project" value="UniProtKB-KW"/>
</dbReference>
<dbReference type="PROSITE" id="PS50004">
    <property type="entry name" value="C2"/>
    <property type="match status" value="1"/>
</dbReference>
<dbReference type="Proteomes" id="UP000285712">
    <property type="component" value="Unassembled WGS sequence"/>
</dbReference>
<dbReference type="PROSITE" id="PS50178">
    <property type="entry name" value="ZF_FYVE"/>
    <property type="match status" value="1"/>
</dbReference>
<evidence type="ECO:0000256" key="1">
    <source>
        <dbReference type="ARBA" id="ARBA00022527"/>
    </source>
</evidence>
<dbReference type="AlphaFoldDB" id="A0A418DFU7"/>
<dbReference type="InterPro" id="IPR000719">
    <property type="entry name" value="Prot_kinase_dom"/>
</dbReference>
<dbReference type="Gene3D" id="1.10.510.10">
    <property type="entry name" value="Transferase(Phosphotransferase) domain 1"/>
    <property type="match status" value="2"/>
</dbReference>
<evidence type="ECO:0000259" key="14">
    <source>
        <dbReference type="PROSITE" id="PS50178"/>
    </source>
</evidence>
<dbReference type="InterPro" id="IPR008271">
    <property type="entry name" value="Ser/Thr_kinase_AS"/>
</dbReference>
<keyword evidence="9 11" id="KW-0067">ATP-binding</keyword>
<dbReference type="InterPro" id="IPR011011">
    <property type="entry name" value="Znf_FYVE_PHD"/>
</dbReference>
<dbReference type="InterPro" id="IPR011009">
    <property type="entry name" value="Kinase-like_dom_sf"/>
</dbReference>
<dbReference type="InterPro" id="IPR017455">
    <property type="entry name" value="Znf_FYVE-rel"/>
</dbReference>
<dbReference type="Gene3D" id="2.60.40.150">
    <property type="entry name" value="C2 domain"/>
    <property type="match status" value="1"/>
</dbReference>
<dbReference type="GO" id="GO:0008270">
    <property type="term" value="F:zinc ion binding"/>
    <property type="evidence" value="ECO:0007669"/>
    <property type="project" value="UniProtKB-KW"/>
</dbReference>
<dbReference type="SUPFAM" id="SSF56112">
    <property type="entry name" value="Protein kinase-like (PK-like)"/>
    <property type="match status" value="2"/>
</dbReference>
<evidence type="ECO:0000256" key="9">
    <source>
        <dbReference type="ARBA" id="ARBA00022840"/>
    </source>
</evidence>
<evidence type="ECO:0000259" key="13">
    <source>
        <dbReference type="PROSITE" id="PS50011"/>
    </source>
</evidence>
<dbReference type="PROSITE" id="PS50011">
    <property type="entry name" value="PROTEIN_KINASE_DOM"/>
    <property type="match status" value="1"/>
</dbReference>
<feature type="domain" description="Protein kinase" evidence="13">
    <location>
        <begin position="520"/>
        <end position="1026"/>
    </location>
</feature>
<dbReference type="PANTHER" id="PTHR24351">
    <property type="entry name" value="RIBOSOMAL PROTEIN S6 KINASE"/>
    <property type="match status" value="1"/>
</dbReference>
<evidence type="ECO:0000313" key="16">
    <source>
        <dbReference type="Proteomes" id="UP000285712"/>
    </source>
</evidence>
<dbReference type="PROSITE" id="PS00108">
    <property type="entry name" value="PROTEIN_KINASE_ST"/>
    <property type="match status" value="1"/>
</dbReference>
<feature type="binding site" evidence="11">
    <location>
        <position position="552"/>
    </location>
    <ligand>
        <name>ATP</name>
        <dbReference type="ChEBI" id="CHEBI:30616"/>
    </ligand>
</feature>
<dbReference type="VEuPathDB" id="FungiDB:H257_10688"/>
<dbReference type="InterPro" id="IPR053858">
    <property type="entry name" value="Arb2_dom"/>
</dbReference>
<keyword evidence="6 10" id="KW-0863">Zinc-finger</keyword>
<evidence type="ECO:0008006" key="17">
    <source>
        <dbReference type="Google" id="ProtNLM"/>
    </source>
</evidence>
<keyword evidence="2" id="KW-0597">Phosphoprotein</keyword>
<sequence>MNQPGTNQHAMQAEVHQVAGLIQSRMCSEFQMHEECIPAAKAAARCSIFVTQDWHENPRLCVFMQHGAGVTPGLWAIPPPPSSHQGSPASIQAFSHSLASMSLIPYIKAARKSGYAVLVMNPSTNRMSVQGHSVKILHSSSPEEHVRHVWTTYIQPSAASLIHFISHDTSGLLVNHLLSHLDPRLHPLLARRGVHFEPSAEPMFQLVTTGASARYCSTLSVGRLSSENSSCLLQSVQSSTGLQPALQAIRTTVPNKLVVTVNRARLTGQPYNNPYAVVTCVGQSKATVGNNKKTMDPEWNQTFSFPVRDETASVLVKVKDKAFLPMSSMVGGVAVALADVGWNRVWRQWFTLRHDTSSQHQYHQVHGNGEIELTLEWVHDTFVARTDSFLAPSPPLSPPLASVAQDNGCYLCSCTFVLHRRRYCRLCLRAVCVSCSDRLFLPGFSEAKRVCLACCNLQIALHKQPPPMPPRPIQPAPRPHREADVRREADKAALEDASRANLQAMMQREQEARPLGIDDFDLIKVVGRGAFGKVMLVRKKNGKNAGAIYAMKILKKMHIIQNDQVENTKAEQHILKEINHPYVVRLRYAFQNPDKLYLVMDYYPGGSMYFHLKKSKRFSEERTRLYMAQLLTAIMHLHSKDIAYRDLKLENILMDTHGHIALTDFGLSKEGQTIDGAIRASQANVLDDASLVDKWDAHFEYFAKDFPGYMTEAEFKKFCDMQYGRKIQVALKFMRREEDYTKEVEIRRVISTRGHVSKYMLNMLPSPSPDEFERAVGSLSVNNDQLSLADFKHVLVLPAADRSLEDIFFKERPSANLIRFLLEEAAHALRVLHSWDIMHGDVKKLNFVRVKHQLKLIDLDAATVMNTLMGSKFSSGVLPPEMFHHLETDEERSQYMAYWADDIRIRDKLRPRSNIVVKCFRQDYNQDAAALLPYAPVVASPEIDIWALGVMMFQLWSGEELVATDINQDVTSGQIQLAKFWTPELLKARIRLHIDDEDQLDLLSHVLAVDPKDRWSLESILQHPYFNP</sequence>
<dbReference type="SUPFAM" id="SSF57903">
    <property type="entry name" value="FYVE/PHD zinc finger"/>
    <property type="match status" value="1"/>
</dbReference>
<keyword evidence="5 11" id="KW-0547">Nucleotide-binding</keyword>
<dbReference type="FunFam" id="3.30.200.20:FF:000537">
    <property type="entry name" value="Non-specific serine/threonine protein kinase"/>
    <property type="match status" value="1"/>
</dbReference>
<evidence type="ECO:0000256" key="6">
    <source>
        <dbReference type="ARBA" id="ARBA00022771"/>
    </source>
</evidence>
<evidence type="ECO:0000256" key="3">
    <source>
        <dbReference type="ARBA" id="ARBA00022679"/>
    </source>
</evidence>
<dbReference type="InterPro" id="IPR045270">
    <property type="entry name" value="STKc_AGC"/>
</dbReference>
<dbReference type="VEuPathDB" id="FungiDB:H257_08961"/>
<organism evidence="15 16">
    <name type="scientific">Aphanomyces astaci</name>
    <name type="common">Crayfish plague agent</name>
    <dbReference type="NCBI Taxonomy" id="112090"/>
    <lineage>
        <taxon>Eukaryota</taxon>
        <taxon>Sar</taxon>
        <taxon>Stramenopiles</taxon>
        <taxon>Oomycota</taxon>
        <taxon>Saprolegniomycetes</taxon>
        <taxon>Saprolegniales</taxon>
        <taxon>Verrucalvaceae</taxon>
        <taxon>Aphanomyces</taxon>
    </lineage>
</organism>
<dbReference type="SMART" id="SM00239">
    <property type="entry name" value="C2"/>
    <property type="match status" value="1"/>
</dbReference>
<dbReference type="InterPro" id="IPR035892">
    <property type="entry name" value="C2_domain_sf"/>
</dbReference>
<keyword evidence="1" id="KW-0723">Serine/threonine-protein kinase</keyword>
<dbReference type="SMART" id="SM00220">
    <property type="entry name" value="S_TKc"/>
    <property type="match status" value="1"/>
</dbReference>
<dbReference type="CDD" id="cd05123">
    <property type="entry name" value="STKc_AGC"/>
    <property type="match status" value="1"/>
</dbReference>
<dbReference type="SUPFAM" id="SSF49562">
    <property type="entry name" value="C2 domain (Calcium/lipid-binding domain, CaLB)"/>
    <property type="match status" value="1"/>
</dbReference>
<evidence type="ECO:0000256" key="11">
    <source>
        <dbReference type="PROSITE-ProRule" id="PRU10141"/>
    </source>
</evidence>